<feature type="domain" description="Resolvase/invertase-type recombinase catalytic" evidence="7">
    <location>
        <begin position="3"/>
        <end position="149"/>
    </location>
</feature>
<dbReference type="GO" id="GO:0000150">
    <property type="term" value="F:DNA strand exchange activity"/>
    <property type="evidence" value="ECO:0007669"/>
    <property type="project" value="InterPro"/>
</dbReference>
<dbReference type="Pfam" id="PF07508">
    <property type="entry name" value="Recombinase"/>
    <property type="match status" value="1"/>
</dbReference>
<proteinExistence type="predicted"/>
<dbReference type="InterPro" id="IPR038109">
    <property type="entry name" value="DNA_bind_recomb_sf"/>
</dbReference>
<keyword evidence="6" id="KW-0175">Coiled coil</keyword>
<dbReference type="InterPro" id="IPR050639">
    <property type="entry name" value="SSR_resolvase"/>
</dbReference>
<dbReference type="Gene3D" id="3.90.1750.20">
    <property type="entry name" value="Putative Large Serine Recombinase, Chain B, Domain 2"/>
    <property type="match status" value="1"/>
</dbReference>
<dbReference type="PANTHER" id="PTHR30461:SF23">
    <property type="entry name" value="DNA RECOMBINASE-RELATED"/>
    <property type="match status" value="1"/>
</dbReference>
<dbReference type="GO" id="GO:0015074">
    <property type="term" value="P:DNA integration"/>
    <property type="evidence" value="ECO:0007669"/>
    <property type="project" value="UniProtKB-KW"/>
</dbReference>
<evidence type="ECO:0000313" key="9">
    <source>
        <dbReference type="EMBL" id="AOT68919.1"/>
    </source>
</evidence>
<dbReference type="Gene3D" id="3.40.50.1390">
    <property type="entry name" value="Resolvase, N-terminal catalytic domain"/>
    <property type="match status" value="1"/>
</dbReference>
<dbReference type="GO" id="GO:0003677">
    <property type="term" value="F:DNA binding"/>
    <property type="evidence" value="ECO:0007669"/>
    <property type="project" value="UniProtKB-KW"/>
</dbReference>
<dbReference type="EMBL" id="CP017269">
    <property type="protein sequence ID" value="AOT68919.1"/>
    <property type="molecule type" value="Genomic_DNA"/>
</dbReference>
<evidence type="ECO:0000256" key="1">
    <source>
        <dbReference type="ARBA" id="ARBA00022908"/>
    </source>
</evidence>
<feature type="domain" description="Recombinase" evidence="8">
    <location>
        <begin position="157"/>
        <end position="261"/>
    </location>
</feature>
<sequence>MKKAAVYIRVSTEEQAKEGYSISAQQEKLKAFCLSKDWQIQDIYIDEGYSGKNLNRPALKRLLSHINNFDLVLVYKLDRLSRSQKDVLHLIEDIFEPNQVGFVSTLENFDTTLSFGKAMLGIIAVFAQLERESITERARLGKREQARQGKWRGGPVPLGYDYIDQQLVINEYEALIIRKIFQYYLDGMGMNAIANRLNRQGYKSKQNRPFSPSKIRTYLTNPLYAGMMPYKNQVFQGVHPKIIEKDLFSSAQAIIAERGQNWRKPSSSLLGGILCCGECGAKVFERKMQGTRYYTCYTYHGSPDHMRTAPHCSLGYKNSKDLEEYILAQLKYQKEDYAALDREIERYLKDISTRDFEGDIEVLKKELVQVDHERLRWYDAYGKGSFSLDEIEKRIEAVTHRENELQKQIAIIENQSKTVRAKSVTMEMLKKNAYDFHQIWKFATCQERRKITTGFLRSVSLYKKMPPQLTLRE</sequence>
<dbReference type="CDD" id="cd03768">
    <property type="entry name" value="SR_ResInv"/>
    <property type="match status" value="1"/>
</dbReference>
<evidence type="ECO:0000256" key="6">
    <source>
        <dbReference type="SAM" id="Coils"/>
    </source>
</evidence>
<accession>A0A1D8GDD5</accession>
<dbReference type="InterPro" id="IPR036162">
    <property type="entry name" value="Resolvase-like_N_sf"/>
</dbReference>
<feature type="coiled-coil region" evidence="6">
    <location>
        <begin position="388"/>
        <end position="422"/>
    </location>
</feature>
<dbReference type="InterPro" id="IPR006118">
    <property type="entry name" value="Recombinase_CS"/>
</dbReference>
<evidence type="ECO:0000256" key="4">
    <source>
        <dbReference type="PIRSR" id="PIRSR606118-50"/>
    </source>
</evidence>
<dbReference type="Pfam" id="PF13408">
    <property type="entry name" value="Zn_ribbon_recom"/>
    <property type="match status" value="1"/>
</dbReference>
<keyword evidence="2" id="KW-0238">DNA-binding</keyword>
<evidence type="ECO:0000259" key="7">
    <source>
        <dbReference type="PROSITE" id="PS51736"/>
    </source>
</evidence>
<dbReference type="InterPro" id="IPR025827">
    <property type="entry name" value="Zn_ribbon_recom_dom"/>
</dbReference>
<dbReference type="STRING" id="1424294.Gferi_04730"/>
<organism evidence="9 10">
    <name type="scientific">Geosporobacter ferrireducens</name>
    <dbReference type="NCBI Taxonomy" id="1424294"/>
    <lineage>
        <taxon>Bacteria</taxon>
        <taxon>Bacillati</taxon>
        <taxon>Bacillota</taxon>
        <taxon>Clostridia</taxon>
        <taxon>Peptostreptococcales</taxon>
        <taxon>Thermotaleaceae</taxon>
        <taxon>Geosporobacter</taxon>
    </lineage>
</organism>
<protein>
    <recommendedName>
        <fullName evidence="11">Integrase</fullName>
    </recommendedName>
</protein>
<keyword evidence="3" id="KW-0233">DNA recombination</keyword>
<name>A0A1D8GDD5_9FIRM</name>
<evidence type="ECO:0000313" key="10">
    <source>
        <dbReference type="Proteomes" id="UP000095743"/>
    </source>
</evidence>
<dbReference type="InterPro" id="IPR011109">
    <property type="entry name" value="DNA_bind_recombinase_dom"/>
</dbReference>
<dbReference type="RefSeq" id="WP_069974485.1">
    <property type="nucleotide sequence ID" value="NZ_CP017269.1"/>
</dbReference>
<dbReference type="PROSITE" id="PS51736">
    <property type="entry name" value="RECOMBINASES_3"/>
    <property type="match status" value="1"/>
</dbReference>
<dbReference type="AlphaFoldDB" id="A0A1D8GDD5"/>
<dbReference type="PROSITE" id="PS51737">
    <property type="entry name" value="RECOMBINASE_DNA_BIND"/>
    <property type="match status" value="1"/>
</dbReference>
<feature type="active site" description="O-(5'-phospho-DNA)-serine intermediate" evidence="4 5">
    <location>
        <position position="11"/>
    </location>
</feature>
<evidence type="ECO:0000256" key="5">
    <source>
        <dbReference type="PROSITE-ProRule" id="PRU10137"/>
    </source>
</evidence>
<dbReference type="SUPFAM" id="SSF53041">
    <property type="entry name" value="Resolvase-like"/>
    <property type="match status" value="1"/>
</dbReference>
<dbReference type="Proteomes" id="UP000095743">
    <property type="component" value="Chromosome"/>
</dbReference>
<reference evidence="9 10" key="1">
    <citation type="submission" date="2016-09" db="EMBL/GenBank/DDBJ databases">
        <title>Genomic analysis reveals versatility of anaerobic energy metabolism of Geosporobacter ferrireducens IRF9 of phylum Firmicutes.</title>
        <authorList>
            <person name="Kim S.-J."/>
        </authorList>
    </citation>
    <scope>NUCLEOTIDE SEQUENCE [LARGE SCALE GENOMIC DNA]</scope>
    <source>
        <strain evidence="9 10">IRF9</strain>
    </source>
</reference>
<dbReference type="Pfam" id="PF00239">
    <property type="entry name" value="Resolvase"/>
    <property type="match status" value="1"/>
</dbReference>
<dbReference type="SMART" id="SM00857">
    <property type="entry name" value="Resolvase"/>
    <property type="match status" value="1"/>
</dbReference>
<dbReference type="PANTHER" id="PTHR30461">
    <property type="entry name" value="DNA-INVERTASE FROM LAMBDOID PROPHAGE"/>
    <property type="match status" value="1"/>
</dbReference>
<dbReference type="PROSITE" id="PS00397">
    <property type="entry name" value="RECOMBINASES_1"/>
    <property type="match status" value="1"/>
</dbReference>
<evidence type="ECO:0000256" key="2">
    <source>
        <dbReference type="ARBA" id="ARBA00023125"/>
    </source>
</evidence>
<gene>
    <name evidence="9" type="ORF">Gferi_04730</name>
</gene>
<evidence type="ECO:0000256" key="3">
    <source>
        <dbReference type="ARBA" id="ARBA00023172"/>
    </source>
</evidence>
<dbReference type="KEGG" id="gfe:Gferi_04730"/>
<evidence type="ECO:0008006" key="11">
    <source>
        <dbReference type="Google" id="ProtNLM"/>
    </source>
</evidence>
<evidence type="ECO:0000259" key="8">
    <source>
        <dbReference type="PROSITE" id="PS51737"/>
    </source>
</evidence>
<keyword evidence="1" id="KW-0229">DNA integration</keyword>
<keyword evidence="10" id="KW-1185">Reference proteome</keyword>
<dbReference type="InterPro" id="IPR006119">
    <property type="entry name" value="Resolv_N"/>
</dbReference>